<evidence type="ECO:0000256" key="2">
    <source>
        <dbReference type="ARBA" id="ARBA00007615"/>
    </source>
</evidence>
<evidence type="ECO:0000313" key="12">
    <source>
        <dbReference type="EMBL" id="KAF7599679.1"/>
    </source>
</evidence>
<reference evidence="13 14" key="2">
    <citation type="submission" date="2017-07" db="EMBL/GenBank/DDBJ databases">
        <title>Candidatus Dactylopiibacterium carminicum, a nitrogen-fixing symbiont of the cochineal insect Dactylopius coccus and Dactylopius opuntiae (Hemiptera: Coccoidea: Dactylopiidae).</title>
        <authorList>
            <person name="Vera A."/>
        </authorList>
    </citation>
    <scope>NUCLEOTIDE SEQUENCE [LARGE SCALE GENOMIC DNA]</scope>
    <source>
        <strain evidence="13 14">NFDCM</strain>
    </source>
</reference>
<evidence type="ECO:0000313" key="13">
    <source>
        <dbReference type="EMBL" id="PAS93595.1"/>
    </source>
</evidence>
<dbReference type="PANTHER" id="PTHR35869:SF1">
    <property type="entry name" value="OUTER-MEMBRANE LIPOPROTEIN CARRIER PROTEIN"/>
    <property type="match status" value="1"/>
</dbReference>
<comment type="caution">
    <text evidence="13">The sequence shown here is derived from an EMBL/GenBank/DDBJ whole genome shotgun (WGS) entry which is preliminary data.</text>
</comment>
<dbReference type="InterPro" id="IPR018323">
    <property type="entry name" value="OM_lipoprot_carrier_LolA_Pbac"/>
</dbReference>
<dbReference type="OrthoDB" id="9787361at2"/>
<evidence type="ECO:0000256" key="7">
    <source>
        <dbReference type="ARBA" id="ARBA00022764"/>
    </source>
</evidence>
<keyword evidence="5 10" id="KW-0813">Transport</keyword>
<evidence type="ECO:0000256" key="10">
    <source>
        <dbReference type="HAMAP-Rule" id="MF_00240"/>
    </source>
</evidence>
<dbReference type="RefSeq" id="WP_095524156.1">
    <property type="nucleotide sequence ID" value="NZ_MDUX01000016.1"/>
</dbReference>
<dbReference type="NCBIfam" id="NF000661">
    <property type="entry name" value="PRK00031.1-3"/>
    <property type="match status" value="1"/>
</dbReference>
<keyword evidence="13" id="KW-0449">Lipoprotein</keyword>
<dbReference type="Gene3D" id="2.50.20.10">
    <property type="entry name" value="Lipoprotein localisation LolA/LolB/LppX"/>
    <property type="match status" value="1"/>
</dbReference>
<comment type="function">
    <text evidence="10">Participates in the translocation of lipoproteins from the inner membrane to the outer membrane. Only forms a complex with a lipoprotein if the residue after the N-terminal Cys is not an aspartate (The Asp acts as a targeting signal to indicate that the lipoprotein should stay in the inner membrane).</text>
</comment>
<evidence type="ECO:0000256" key="9">
    <source>
        <dbReference type="ARBA" id="ARBA00023186"/>
    </source>
</evidence>
<keyword evidence="15" id="KW-1185">Reference proteome</keyword>
<gene>
    <name evidence="10" type="primary">lolA</name>
    <name evidence="12" type="ORF">BGI27_06650</name>
    <name evidence="13" type="ORF">CGU29_07175</name>
</gene>
<accession>A0A272EU19</accession>
<organism evidence="13 14">
    <name type="scientific">Candidatus Dactylopiibacterium carminicum</name>
    <dbReference type="NCBI Taxonomy" id="857335"/>
    <lineage>
        <taxon>Bacteria</taxon>
        <taxon>Pseudomonadati</taxon>
        <taxon>Pseudomonadota</taxon>
        <taxon>Betaproteobacteria</taxon>
        <taxon>Rhodocyclales</taxon>
        <taxon>Rhodocyclaceae</taxon>
        <taxon>Candidatus Dactylopiibacterium</taxon>
    </lineage>
</organism>
<keyword evidence="7 10" id="KW-0574">Periplasm</keyword>
<evidence type="ECO:0000313" key="14">
    <source>
        <dbReference type="Proteomes" id="UP000216107"/>
    </source>
</evidence>
<dbReference type="InterPro" id="IPR004564">
    <property type="entry name" value="OM_lipoprot_carrier_LolA-like"/>
</dbReference>
<evidence type="ECO:0000256" key="11">
    <source>
        <dbReference type="SAM" id="MobiDB-lite"/>
    </source>
</evidence>
<keyword evidence="8 10" id="KW-0653">Protein transport</keyword>
<dbReference type="NCBIfam" id="TIGR00547">
    <property type="entry name" value="lolA"/>
    <property type="match status" value="1"/>
</dbReference>
<name>A0A272EU19_9RHOO</name>
<evidence type="ECO:0000256" key="5">
    <source>
        <dbReference type="ARBA" id="ARBA00022448"/>
    </source>
</evidence>
<comment type="similarity">
    <text evidence="2 10">Belongs to the LolA family.</text>
</comment>
<dbReference type="GO" id="GO:0042953">
    <property type="term" value="P:lipoprotein transport"/>
    <property type="evidence" value="ECO:0007669"/>
    <property type="project" value="InterPro"/>
</dbReference>
<keyword evidence="9 10" id="KW-0143">Chaperone</keyword>
<comment type="subcellular location">
    <subcellularLocation>
        <location evidence="1 10">Periplasm</location>
    </subcellularLocation>
</comment>
<evidence type="ECO:0000256" key="4">
    <source>
        <dbReference type="ARBA" id="ARBA00014035"/>
    </source>
</evidence>
<keyword evidence="6 10" id="KW-0732">Signal</keyword>
<dbReference type="HAMAP" id="MF_00240">
    <property type="entry name" value="LolA"/>
    <property type="match status" value="1"/>
</dbReference>
<proteinExistence type="inferred from homology"/>
<dbReference type="GO" id="GO:0044874">
    <property type="term" value="P:lipoprotein localization to outer membrane"/>
    <property type="evidence" value="ECO:0007669"/>
    <property type="project" value="UniProtKB-UniRule"/>
</dbReference>
<dbReference type="Proteomes" id="UP000623509">
    <property type="component" value="Unassembled WGS sequence"/>
</dbReference>
<protein>
    <recommendedName>
        <fullName evidence="4 10">Outer-membrane lipoprotein carrier protein</fullName>
    </recommendedName>
</protein>
<evidence type="ECO:0000256" key="1">
    <source>
        <dbReference type="ARBA" id="ARBA00004418"/>
    </source>
</evidence>
<comment type="subunit">
    <text evidence="3 10">Monomer.</text>
</comment>
<reference evidence="12 15" key="1">
    <citation type="submission" date="2016-08" db="EMBL/GenBank/DDBJ databases">
        <title>Candidatus Dactylopiibacterium carminicum genome sequence.</title>
        <authorList>
            <person name="Ramirez-Puebla S.T."/>
            <person name="Ormeno-Orrillo E."/>
            <person name="Vera-Ponce De Leon A."/>
            <person name="Luis L."/>
            <person name="Sanchez-Flores A."/>
            <person name="Monica R."/>
            <person name="Martinez-Romero E."/>
        </authorList>
    </citation>
    <scope>NUCLEOTIDE SEQUENCE [LARGE SCALE GENOMIC DNA]</scope>
    <source>
        <strain evidence="12">END1</strain>
    </source>
</reference>
<sequence precursor="true">MKKILPALLCLLAPALASAAALDQLKHFLEQTKTARASFSQQVITKTGRPGQQASGSMSFLRPGKFRWEYTKPYNQLIVGDGSKLWSYDKDLEQVVIKPMGDTLGATPAALLAGSNDLQKNFTLREDGTANGLEWLEATPRTSEAGFERVRIGLKDNLPQAMEVRDNFGQTTMLSFTGFERNPPLPADQFRFTPPPGVDVVGE</sequence>
<evidence type="ECO:0000313" key="15">
    <source>
        <dbReference type="Proteomes" id="UP000623509"/>
    </source>
</evidence>
<dbReference type="GO" id="GO:0042597">
    <property type="term" value="C:periplasmic space"/>
    <property type="evidence" value="ECO:0007669"/>
    <property type="project" value="UniProtKB-SubCell"/>
</dbReference>
<evidence type="ECO:0000256" key="6">
    <source>
        <dbReference type="ARBA" id="ARBA00022729"/>
    </source>
</evidence>
<dbReference type="CDD" id="cd16325">
    <property type="entry name" value="LolA"/>
    <property type="match status" value="1"/>
</dbReference>
<dbReference type="AlphaFoldDB" id="A0A272EU19"/>
<dbReference type="Pfam" id="PF03548">
    <property type="entry name" value="LolA"/>
    <property type="match status" value="1"/>
</dbReference>
<feature type="region of interest" description="Disordered" evidence="11">
    <location>
        <begin position="184"/>
        <end position="203"/>
    </location>
</feature>
<evidence type="ECO:0000256" key="3">
    <source>
        <dbReference type="ARBA" id="ARBA00011245"/>
    </source>
</evidence>
<dbReference type="SUPFAM" id="SSF89392">
    <property type="entry name" value="Prokaryotic lipoproteins and lipoprotein localization factors"/>
    <property type="match status" value="1"/>
</dbReference>
<feature type="chain" id="PRO_5013407436" description="Outer-membrane lipoprotein carrier protein" evidence="10">
    <location>
        <begin position="20"/>
        <end position="203"/>
    </location>
</feature>
<dbReference type="PANTHER" id="PTHR35869">
    <property type="entry name" value="OUTER-MEMBRANE LIPOPROTEIN CARRIER PROTEIN"/>
    <property type="match status" value="1"/>
</dbReference>
<dbReference type="EMBL" id="NMRN01000015">
    <property type="protein sequence ID" value="PAS93595.1"/>
    <property type="molecule type" value="Genomic_DNA"/>
</dbReference>
<dbReference type="Proteomes" id="UP000216107">
    <property type="component" value="Unassembled WGS sequence"/>
</dbReference>
<evidence type="ECO:0000256" key="8">
    <source>
        <dbReference type="ARBA" id="ARBA00022927"/>
    </source>
</evidence>
<feature type="signal peptide" evidence="10">
    <location>
        <begin position="1"/>
        <end position="19"/>
    </location>
</feature>
<dbReference type="EMBL" id="MDUX01000016">
    <property type="protein sequence ID" value="KAF7599679.1"/>
    <property type="molecule type" value="Genomic_DNA"/>
</dbReference>
<dbReference type="InterPro" id="IPR029046">
    <property type="entry name" value="LolA/LolB/LppX"/>
</dbReference>